<protein>
    <recommendedName>
        <fullName evidence="2">Ig-like domain-containing protein</fullName>
    </recommendedName>
</protein>
<comment type="caution">
    <text evidence="3">The sequence shown here is derived from an EMBL/GenBank/DDBJ whole genome shotgun (WGS) entry which is preliminary data.</text>
</comment>
<keyword evidence="4" id="KW-1185">Reference proteome</keyword>
<dbReference type="InterPro" id="IPR050150">
    <property type="entry name" value="IgV_Light_Chain"/>
</dbReference>
<dbReference type="InterPro" id="IPR013783">
    <property type="entry name" value="Ig-like_fold"/>
</dbReference>
<dbReference type="Gene3D" id="2.60.40.10">
    <property type="entry name" value="Immunoglobulins"/>
    <property type="match status" value="1"/>
</dbReference>
<name>A0AA40HC66_CNENI</name>
<dbReference type="InterPro" id="IPR036179">
    <property type="entry name" value="Ig-like_dom_sf"/>
</dbReference>
<reference evidence="3" key="1">
    <citation type="submission" date="2023-06" db="EMBL/GenBank/DDBJ databases">
        <title>Reference genome for the Northern bat (Eptesicus nilssonii), a most northern bat species.</title>
        <authorList>
            <person name="Laine V.N."/>
            <person name="Pulliainen A.T."/>
            <person name="Lilley T.M."/>
        </authorList>
    </citation>
    <scope>NUCLEOTIDE SEQUENCE</scope>
    <source>
        <strain evidence="3">BLF_Eptnil</strain>
        <tissue evidence="3">Kidney</tissue>
    </source>
</reference>
<dbReference type="EMBL" id="JAULJE010000023">
    <property type="protein sequence ID" value="KAK1328582.1"/>
    <property type="molecule type" value="Genomic_DNA"/>
</dbReference>
<dbReference type="Proteomes" id="UP001177744">
    <property type="component" value="Unassembled WGS sequence"/>
</dbReference>
<proteinExistence type="predicted"/>
<dbReference type="SMART" id="SM00406">
    <property type="entry name" value="IGv"/>
    <property type="match status" value="1"/>
</dbReference>
<organism evidence="3 4">
    <name type="scientific">Cnephaeus nilssonii</name>
    <name type="common">Northern bat</name>
    <name type="synonym">Eptesicus nilssonii</name>
    <dbReference type="NCBI Taxonomy" id="3371016"/>
    <lineage>
        <taxon>Eukaryota</taxon>
        <taxon>Metazoa</taxon>
        <taxon>Chordata</taxon>
        <taxon>Craniata</taxon>
        <taxon>Vertebrata</taxon>
        <taxon>Euteleostomi</taxon>
        <taxon>Mammalia</taxon>
        <taxon>Eutheria</taxon>
        <taxon>Laurasiatheria</taxon>
        <taxon>Chiroptera</taxon>
        <taxon>Yangochiroptera</taxon>
        <taxon>Vespertilionidae</taxon>
        <taxon>Cnephaeus</taxon>
    </lineage>
</organism>
<feature type="domain" description="Ig-like" evidence="2">
    <location>
        <begin position="49"/>
        <end position="181"/>
    </location>
</feature>
<dbReference type="AlphaFoldDB" id="A0AA40HC66"/>
<dbReference type="InterPro" id="IPR013106">
    <property type="entry name" value="Ig_V-set"/>
</dbReference>
<dbReference type="PROSITE" id="PS50835">
    <property type="entry name" value="IG_LIKE"/>
    <property type="match status" value="1"/>
</dbReference>
<dbReference type="SUPFAM" id="SSF48726">
    <property type="entry name" value="Immunoglobulin"/>
    <property type="match status" value="1"/>
</dbReference>
<dbReference type="Pfam" id="PF07686">
    <property type="entry name" value="V-set"/>
    <property type="match status" value="1"/>
</dbReference>
<evidence type="ECO:0000259" key="2">
    <source>
        <dbReference type="PROSITE" id="PS50835"/>
    </source>
</evidence>
<evidence type="ECO:0000313" key="3">
    <source>
        <dbReference type="EMBL" id="KAK1328582.1"/>
    </source>
</evidence>
<sequence>MTVAGTGCATAPPLGGWRRMLPRPQRAPGVVAAQFRRQSSHVCNMSWAPVLLALLAYLTASAGSATFCVLAPRNHSPLACTLSRDHDVSIYSIFWYQQRPGHPPRFLLRYFSHSDKKQGPKVPPRFSGSKDVAENTGYLSISELQPEDEAMYYCAVGAQRWEREKMEMENEEEKEPAASVSQAPPDTLTVN</sequence>
<accession>A0AA40HC66</accession>
<feature type="region of interest" description="Disordered" evidence="1">
    <location>
        <begin position="164"/>
        <end position="191"/>
    </location>
</feature>
<gene>
    <name evidence="3" type="ORF">QTO34_012155</name>
</gene>
<dbReference type="PANTHER" id="PTHR23267">
    <property type="entry name" value="IMMUNOGLOBULIN LIGHT CHAIN"/>
    <property type="match status" value="1"/>
</dbReference>
<dbReference type="InterPro" id="IPR007110">
    <property type="entry name" value="Ig-like_dom"/>
</dbReference>
<feature type="compositionally biased region" description="Polar residues" evidence="1">
    <location>
        <begin position="179"/>
        <end position="191"/>
    </location>
</feature>
<evidence type="ECO:0000256" key="1">
    <source>
        <dbReference type="SAM" id="MobiDB-lite"/>
    </source>
</evidence>
<evidence type="ECO:0000313" key="4">
    <source>
        <dbReference type="Proteomes" id="UP001177744"/>
    </source>
</evidence>